<dbReference type="OrthoDB" id="2422311at2759"/>
<dbReference type="EMBL" id="CAJVPK010000322">
    <property type="protein sequence ID" value="CAG8493907.1"/>
    <property type="molecule type" value="Genomic_DNA"/>
</dbReference>
<protein>
    <submittedName>
        <fullName evidence="1">5648_t:CDS:1</fullName>
    </submittedName>
</protein>
<keyword evidence="2" id="KW-1185">Reference proteome</keyword>
<dbReference type="AlphaFoldDB" id="A0A9N8WT30"/>
<name>A0A9N8WT30_9GLOM</name>
<reference evidence="1" key="1">
    <citation type="submission" date="2021-06" db="EMBL/GenBank/DDBJ databases">
        <authorList>
            <person name="Kallberg Y."/>
            <person name="Tangrot J."/>
            <person name="Rosling A."/>
        </authorList>
    </citation>
    <scope>NUCLEOTIDE SEQUENCE</scope>
    <source>
        <strain evidence="1">AZ414A</strain>
    </source>
</reference>
<gene>
    <name evidence="1" type="ORF">DEBURN_LOCUS4322</name>
</gene>
<accession>A0A9N8WT30</accession>
<organism evidence="1 2">
    <name type="scientific">Diversispora eburnea</name>
    <dbReference type="NCBI Taxonomy" id="1213867"/>
    <lineage>
        <taxon>Eukaryota</taxon>
        <taxon>Fungi</taxon>
        <taxon>Fungi incertae sedis</taxon>
        <taxon>Mucoromycota</taxon>
        <taxon>Glomeromycotina</taxon>
        <taxon>Glomeromycetes</taxon>
        <taxon>Diversisporales</taxon>
        <taxon>Diversisporaceae</taxon>
        <taxon>Diversispora</taxon>
    </lineage>
</organism>
<comment type="caution">
    <text evidence="1">The sequence shown here is derived from an EMBL/GenBank/DDBJ whole genome shotgun (WGS) entry which is preliminary data.</text>
</comment>
<proteinExistence type="predicted"/>
<evidence type="ECO:0000313" key="2">
    <source>
        <dbReference type="Proteomes" id="UP000789706"/>
    </source>
</evidence>
<sequence>MSNALKELNFKLLVEITVLRKENAVVKAENTKVKAENTKSKQAMEENLNRFMKLERNDKEKTGLIAKLNDDIKEIKQSSVKSAPYETNFDDTPERIENKKEINEFLELWDNERVSNMARERNKEKKICTYQQSMQKISSSSNIQNDISPEMNPTIKIIHDHNTIQLEPRPTDQAQSIISSEIKIPYNKRVERGLSHDLSVFKANNDKINNVFDIQIPEFLLELDKKRFYVGIVTIKYIRIEDIKRVNKIDESARTLVYDEIKTFLQDITDINLQKTFRA</sequence>
<dbReference type="Proteomes" id="UP000789706">
    <property type="component" value="Unassembled WGS sequence"/>
</dbReference>
<evidence type="ECO:0000313" key="1">
    <source>
        <dbReference type="EMBL" id="CAG8493907.1"/>
    </source>
</evidence>